<comment type="subcellular location">
    <subcellularLocation>
        <location evidence="2">Membrane</location>
    </subcellularLocation>
</comment>
<dbReference type="CDD" id="cd00130">
    <property type="entry name" value="PAS"/>
    <property type="match status" value="5"/>
</dbReference>
<evidence type="ECO:0000256" key="5">
    <source>
        <dbReference type="ARBA" id="ARBA00022679"/>
    </source>
</evidence>
<dbReference type="EC" id="2.7.13.3" evidence="3"/>
<evidence type="ECO:0000259" key="11">
    <source>
        <dbReference type="PROSITE" id="PS50109"/>
    </source>
</evidence>
<dbReference type="GO" id="GO:0000155">
    <property type="term" value="F:phosphorelay sensor kinase activity"/>
    <property type="evidence" value="ECO:0007669"/>
    <property type="project" value="InterPro"/>
</dbReference>
<dbReference type="Pfam" id="PF03924">
    <property type="entry name" value="CHASE"/>
    <property type="match status" value="1"/>
</dbReference>
<dbReference type="SMART" id="SM01079">
    <property type="entry name" value="CHASE"/>
    <property type="match status" value="1"/>
</dbReference>
<dbReference type="NCBIfam" id="TIGR00229">
    <property type="entry name" value="sensory_box"/>
    <property type="match status" value="5"/>
</dbReference>
<keyword evidence="10" id="KW-0175">Coiled coil</keyword>
<dbReference type="PRINTS" id="PR00344">
    <property type="entry name" value="BCTRLSENSOR"/>
</dbReference>
<dbReference type="InterPro" id="IPR013656">
    <property type="entry name" value="PAS_4"/>
</dbReference>
<evidence type="ECO:0000256" key="10">
    <source>
        <dbReference type="SAM" id="Coils"/>
    </source>
</evidence>
<dbReference type="PROSITE" id="PS50109">
    <property type="entry name" value="HIS_KIN"/>
    <property type="match status" value="1"/>
</dbReference>
<dbReference type="PANTHER" id="PTHR43304">
    <property type="entry name" value="PHYTOCHROME-LIKE PROTEIN CPH1"/>
    <property type="match status" value="1"/>
</dbReference>
<dbReference type="SMART" id="SM00387">
    <property type="entry name" value="HATPase_c"/>
    <property type="match status" value="1"/>
</dbReference>
<protein>
    <recommendedName>
        <fullName evidence="3">histidine kinase</fullName>
        <ecNumber evidence="3">2.7.13.3</ecNumber>
    </recommendedName>
</protein>
<evidence type="ECO:0000259" key="14">
    <source>
        <dbReference type="PROSITE" id="PS50839"/>
    </source>
</evidence>
<evidence type="ECO:0000256" key="6">
    <source>
        <dbReference type="ARBA" id="ARBA00022692"/>
    </source>
</evidence>
<dbReference type="SMART" id="SM00091">
    <property type="entry name" value="PAS"/>
    <property type="match status" value="4"/>
</dbReference>
<dbReference type="SUPFAM" id="SSF55785">
    <property type="entry name" value="PYP-like sensor domain (PAS domain)"/>
    <property type="match status" value="5"/>
</dbReference>
<dbReference type="InterPro" id="IPR003661">
    <property type="entry name" value="HisK_dim/P_dom"/>
</dbReference>
<dbReference type="PROSITE" id="PS50112">
    <property type="entry name" value="PAS"/>
    <property type="match status" value="4"/>
</dbReference>
<feature type="domain" description="PAS" evidence="12">
    <location>
        <begin position="867"/>
        <end position="917"/>
    </location>
</feature>
<keyword evidence="4" id="KW-0597">Phosphoprotein</keyword>
<evidence type="ECO:0000259" key="12">
    <source>
        <dbReference type="PROSITE" id="PS50112"/>
    </source>
</evidence>
<dbReference type="Gene3D" id="3.30.450.20">
    <property type="entry name" value="PAS domain"/>
    <property type="match status" value="5"/>
</dbReference>
<dbReference type="Gene3D" id="3.30.565.10">
    <property type="entry name" value="Histidine kinase-like ATPase, C-terminal domain"/>
    <property type="match status" value="1"/>
</dbReference>
<keyword evidence="16" id="KW-1185">Reference proteome</keyword>
<evidence type="ECO:0000313" key="16">
    <source>
        <dbReference type="Proteomes" id="UP000288587"/>
    </source>
</evidence>
<dbReference type="InterPro" id="IPR004358">
    <property type="entry name" value="Sig_transdc_His_kin-like_C"/>
</dbReference>
<dbReference type="Pfam" id="PF13426">
    <property type="entry name" value="PAS_9"/>
    <property type="match status" value="3"/>
</dbReference>
<dbReference type="Gene3D" id="3.30.450.350">
    <property type="entry name" value="CHASE domain"/>
    <property type="match status" value="1"/>
</dbReference>
<feature type="domain" description="PAC" evidence="13">
    <location>
        <begin position="381"/>
        <end position="433"/>
    </location>
</feature>
<dbReference type="Pfam" id="PF00989">
    <property type="entry name" value="PAS"/>
    <property type="match status" value="1"/>
</dbReference>
<dbReference type="InterPro" id="IPR042240">
    <property type="entry name" value="CHASE_sf"/>
</dbReference>
<dbReference type="OrthoDB" id="5519028at2"/>
<feature type="coiled-coil region" evidence="10">
    <location>
        <begin position="26"/>
        <end position="60"/>
    </location>
</feature>
<dbReference type="Pfam" id="PF02518">
    <property type="entry name" value="HATPase_c"/>
    <property type="match status" value="1"/>
</dbReference>
<dbReference type="InterPro" id="IPR052162">
    <property type="entry name" value="Sensor_kinase/Photoreceptor"/>
</dbReference>
<feature type="domain" description="PAS" evidence="12">
    <location>
        <begin position="441"/>
        <end position="508"/>
    </location>
</feature>
<dbReference type="InterPro" id="IPR006189">
    <property type="entry name" value="CHASE_dom"/>
</dbReference>
<keyword evidence="7" id="KW-0418">Kinase</keyword>
<evidence type="ECO:0000259" key="13">
    <source>
        <dbReference type="PROSITE" id="PS50113"/>
    </source>
</evidence>
<dbReference type="SUPFAM" id="SSF55874">
    <property type="entry name" value="ATPase domain of HSP90 chaperone/DNA topoisomerase II/histidine kinase"/>
    <property type="match status" value="1"/>
</dbReference>
<dbReference type="Proteomes" id="UP000288587">
    <property type="component" value="Unassembled WGS sequence"/>
</dbReference>
<dbReference type="SMART" id="SM00086">
    <property type="entry name" value="PAC"/>
    <property type="match status" value="5"/>
</dbReference>
<evidence type="ECO:0000256" key="1">
    <source>
        <dbReference type="ARBA" id="ARBA00000085"/>
    </source>
</evidence>
<accession>A0A3S2UHU8</accession>
<evidence type="ECO:0000256" key="8">
    <source>
        <dbReference type="ARBA" id="ARBA00022989"/>
    </source>
</evidence>
<feature type="domain" description="PAC" evidence="13">
    <location>
        <begin position="814"/>
        <end position="866"/>
    </location>
</feature>
<dbReference type="PROSITE" id="PS50839">
    <property type="entry name" value="CHASE"/>
    <property type="match status" value="1"/>
</dbReference>
<evidence type="ECO:0000313" key="15">
    <source>
        <dbReference type="EMBL" id="RVT88107.1"/>
    </source>
</evidence>
<dbReference type="InterPro" id="IPR000014">
    <property type="entry name" value="PAS"/>
</dbReference>
<keyword evidence="5" id="KW-0808">Transferase</keyword>
<reference evidence="15 16" key="1">
    <citation type="submission" date="2019-01" db="EMBL/GenBank/DDBJ databases">
        <authorList>
            <person name="Chen W.-M."/>
        </authorList>
    </citation>
    <scope>NUCLEOTIDE SEQUENCE [LARGE SCALE GENOMIC DNA]</scope>
    <source>
        <strain evidence="15 16">CCP-18</strain>
    </source>
</reference>
<dbReference type="Gene3D" id="1.10.287.130">
    <property type="match status" value="1"/>
</dbReference>
<name>A0A3S2UHU8_9BURK</name>
<evidence type="ECO:0000256" key="3">
    <source>
        <dbReference type="ARBA" id="ARBA00012438"/>
    </source>
</evidence>
<feature type="domain" description="PAC" evidence="13">
    <location>
        <begin position="671"/>
        <end position="724"/>
    </location>
</feature>
<feature type="domain" description="CHASE" evidence="14">
    <location>
        <begin position="110"/>
        <end position="190"/>
    </location>
</feature>
<dbReference type="InterPro" id="IPR013767">
    <property type="entry name" value="PAS_fold"/>
</dbReference>
<dbReference type="PROSITE" id="PS50113">
    <property type="entry name" value="PAC"/>
    <property type="match status" value="5"/>
</dbReference>
<feature type="domain" description="PAC" evidence="13">
    <location>
        <begin position="956"/>
        <end position="1008"/>
    </location>
</feature>
<feature type="domain" description="PAS" evidence="12">
    <location>
        <begin position="582"/>
        <end position="629"/>
    </location>
</feature>
<sequence length="1296" mass="142949">MTPASLWPWQLPPLLVALLGAVAVSLSAWQARDEALNQARRQVEQQVQVAKAKLDQAVEQSFSPTLGLATLIQDDGQMTQARFDRFTRDSITERQRLRSLVVAPNDVARFVAPVEGNEAVLNLDYRSVPAQYAQVERARTLGTPLVVGPVRLVQGGLGIIQRRPVFLRREDGSLRYWGVVSAVVDRDALMRRMGWPHAELSIALYELQGNGGLGGLVGGDGGLHTDDVVTADTQLPGARWQLRARPAQGWPAHLPWLHPRVLLLALGSLLLTGLTTLTSRQRHLLATRHAELAAEASLRAQAQAESEALRERFQSLARMGSDWFWEQDRDLRLSRLQLGNDPALASLQQALGCLRWEAPGVQPEADWEAHRQQLARREPFRDFEYRMRDPRGHERVISVSGEPVFDAQGQFQGYRGVGRDLTAMRQTERALAHMRDELGRTRDHLQSLLDSATGISVIATDLDNRITDFSRGAELMLGYRAREVLGSSPHRFHDPDEMAERAAALTQASGAPVAPGEVFMHPLTRRQGESSTWTYIRSDGRRVPVSLSLSELRDRRGQVVGHLGVAIDLSHQIGTQQQLARTAERLQTVMDSAEGVAIVCLDIEGRVQLFNRGAERLLGCSAQQAIGRSPRRFHLASEIDAERQRLAQELGREVPWHEVFERQAAGLDGGNTRLWTYVRADDGTHRRVSHTFSPVRDAKGQLTGYMAVARDVSEQVEAEEQLVRSTARLQAVLDAADEIGIVSTDLQGRVMLFNRGAERMLGYSADEMVGALPDRLYDAAAFGLRLKAWSDRLGRPVSPSEVMALQAREPGEQRTQLYTLVAKSGTRLRVSVTLSEMRDHAGALLGHVAIARDVTAALSHEEALRDTRDRLQSVLDSALDVGILVVNLKGKIELFNRGAERLFGYAQHEVIGRSTLMLHDLPELQAKADAMSQDLGRRVHKAEVFTLPLAETGDSTLTHWTFVRKTGERLNCALRFSRMVDREGQFHGYLAIVMDTSAQVRAQRALEELNAELEQRVAQRTQDLARAHDDLVRSDKLAALGSMVAGVAHELNTPIGTSLTAASTLADRCTEIQRAVAANAVRRSTLDAFLTDVQAVGQLLLRSLGNAADLVQHFKQLSADQTSEQRRHFALAQVVDDVLSVTRPQLKHSGMRVETDIEPELWMDSYPGALGRVLTNLLINAQLHAFDGRDDGLVTLKARRLPGKDRLELVVADDGVGMRDEVKRRAFDPFFTTKLGQGGTGLGLNIVHNIATVILGGSLQLDTAPGQGSRFVFELPLQAPLDGAHGGNLTGYRAPG</sequence>
<proteinExistence type="predicted"/>
<dbReference type="RefSeq" id="WP_127680937.1">
    <property type="nucleotide sequence ID" value="NZ_SACM01000001.1"/>
</dbReference>
<dbReference type="InterPro" id="IPR036097">
    <property type="entry name" value="HisK_dim/P_sf"/>
</dbReference>
<evidence type="ECO:0000256" key="9">
    <source>
        <dbReference type="ARBA" id="ARBA00023136"/>
    </source>
</evidence>
<dbReference type="Pfam" id="PF08448">
    <property type="entry name" value="PAS_4"/>
    <property type="match status" value="1"/>
</dbReference>
<dbReference type="InterPro" id="IPR003594">
    <property type="entry name" value="HATPase_dom"/>
</dbReference>
<evidence type="ECO:0000256" key="2">
    <source>
        <dbReference type="ARBA" id="ARBA00004370"/>
    </source>
</evidence>
<dbReference type="CDD" id="cd00082">
    <property type="entry name" value="HisKA"/>
    <property type="match status" value="1"/>
</dbReference>
<dbReference type="InterPro" id="IPR005467">
    <property type="entry name" value="His_kinase_dom"/>
</dbReference>
<dbReference type="GO" id="GO:0006355">
    <property type="term" value="P:regulation of DNA-templated transcription"/>
    <property type="evidence" value="ECO:0007669"/>
    <property type="project" value="InterPro"/>
</dbReference>
<dbReference type="InterPro" id="IPR036890">
    <property type="entry name" value="HATPase_C_sf"/>
</dbReference>
<comment type="caution">
    <text evidence="15">The sequence shown here is derived from an EMBL/GenBank/DDBJ whole genome shotgun (WGS) entry which is preliminary data.</text>
</comment>
<feature type="domain" description="PAC" evidence="13">
    <location>
        <begin position="529"/>
        <end position="581"/>
    </location>
</feature>
<dbReference type="InterPro" id="IPR000700">
    <property type="entry name" value="PAS-assoc_C"/>
</dbReference>
<dbReference type="EMBL" id="SACM01000001">
    <property type="protein sequence ID" value="RVT88107.1"/>
    <property type="molecule type" value="Genomic_DNA"/>
</dbReference>
<evidence type="ECO:0000256" key="4">
    <source>
        <dbReference type="ARBA" id="ARBA00022553"/>
    </source>
</evidence>
<dbReference type="InterPro" id="IPR035965">
    <property type="entry name" value="PAS-like_dom_sf"/>
</dbReference>
<keyword evidence="8" id="KW-1133">Transmembrane helix</keyword>
<keyword evidence="9" id="KW-0472">Membrane</keyword>
<dbReference type="SUPFAM" id="SSF47384">
    <property type="entry name" value="Homodimeric domain of signal transducing histidine kinase"/>
    <property type="match status" value="1"/>
</dbReference>
<dbReference type="GO" id="GO:0016020">
    <property type="term" value="C:membrane"/>
    <property type="evidence" value="ECO:0007669"/>
    <property type="project" value="UniProtKB-SubCell"/>
</dbReference>
<feature type="domain" description="Histidine kinase" evidence="11">
    <location>
        <begin position="1046"/>
        <end position="1279"/>
    </location>
</feature>
<dbReference type="PANTHER" id="PTHR43304:SF1">
    <property type="entry name" value="PAC DOMAIN-CONTAINING PROTEIN"/>
    <property type="match status" value="1"/>
</dbReference>
<gene>
    <name evidence="15" type="ORF">EOD73_03635</name>
</gene>
<comment type="catalytic activity">
    <reaction evidence="1">
        <text>ATP + protein L-histidine = ADP + protein N-phospho-L-histidine.</text>
        <dbReference type="EC" id="2.7.13.3"/>
    </reaction>
</comment>
<organism evidence="15 16">
    <name type="scientific">Inhella crocodyli</name>
    <dbReference type="NCBI Taxonomy" id="2499851"/>
    <lineage>
        <taxon>Bacteria</taxon>
        <taxon>Pseudomonadati</taxon>
        <taxon>Pseudomonadota</taxon>
        <taxon>Betaproteobacteria</taxon>
        <taxon>Burkholderiales</taxon>
        <taxon>Sphaerotilaceae</taxon>
        <taxon>Inhella</taxon>
    </lineage>
</organism>
<dbReference type="InterPro" id="IPR001610">
    <property type="entry name" value="PAC"/>
</dbReference>
<keyword evidence="6" id="KW-0812">Transmembrane</keyword>
<evidence type="ECO:0000256" key="7">
    <source>
        <dbReference type="ARBA" id="ARBA00022777"/>
    </source>
</evidence>
<feature type="coiled-coil region" evidence="10">
    <location>
        <begin position="999"/>
        <end position="1030"/>
    </location>
</feature>
<feature type="domain" description="PAS" evidence="12">
    <location>
        <begin position="725"/>
        <end position="770"/>
    </location>
</feature>